<evidence type="ECO:0000256" key="4">
    <source>
        <dbReference type="ARBA" id="ARBA00020291"/>
    </source>
</evidence>
<dbReference type="PANTHER" id="PTHR38474:SF2">
    <property type="entry name" value="CHLORAMPHENICOL ACETYLTRANSFERASE"/>
    <property type="match status" value="1"/>
</dbReference>
<evidence type="ECO:0000256" key="6">
    <source>
        <dbReference type="ARBA" id="ARBA00023251"/>
    </source>
</evidence>
<dbReference type="SMART" id="SM01059">
    <property type="entry name" value="CAT"/>
    <property type="match status" value="1"/>
</dbReference>
<keyword evidence="12" id="KW-1185">Reference proteome</keyword>
<dbReference type="PROSITE" id="PS00100">
    <property type="entry name" value="CAT"/>
    <property type="match status" value="1"/>
</dbReference>
<evidence type="ECO:0000256" key="3">
    <source>
        <dbReference type="ARBA" id="ARBA00013235"/>
    </source>
</evidence>
<dbReference type="OrthoDB" id="9801766at2"/>
<reference evidence="11 12" key="1">
    <citation type="submission" date="2019-06" db="EMBL/GenBank/DDBJ databases">
        <title>Whole genome shotgun sequence of Glutamicibacter uratoxydans NBRC 15515.</title>
        <authorList>
            <person name="Hosoyama A."/>
            <person name="Uohara A."/>
            <person name="Ohji S."/>
            <person name="Ichikawa N."/>
        </authorList>
    </citation>
    <scope>NUCLEOTIDE SEQUENCE [LARGE SCALE GENOMIC DNA]</scope>
    <source>
        <strain evidence="11 12">NBRC 15515</strain>
    </source>
</reference>
<accession>A0A4Y4DQI2</accession>
<evidence type="ECO:0000313" key="12">
    <source>
        <dbReference type="Proteomes" id="UP000316612"/>
    </source>
</evidence>
<evidence type="ECO:0000313" key="11">
    <source>
        <dbReference type="EMBL" id="GED05638.1"/>
    </source>
</evidence>
<keyword evidence="7 9" id="KW-0012">Acyltransferase</keyword>
<dbReference type="Proteomes" id="UP000316612">
    <property type="component" value="Unassembled WGS sequence"/>
</dbReference>
<dbReference type="EMBL" id="BJNY01000006">
    <property type="protein sequence ID" value="GED05638.1"/>
    <property type="molecule type" value="Genomic_DNA"/>
</dbReference>
<dbReference type="InterPro" id="IPR023213">
    <property type="entry name" value="CAT-like_dom_sf"/>
</dbReference>
<keyword evidence="5 9" id="KW-0808">Transferase</keyword>
<dbReference type="Gene3D" id="3.30.559.10">
    <property type="entry name" value="Chloramphenicol acetyltransferase-like domain"/>
    <property type="match status" value="1"/>
</dbReference>
<dbReference type="PIRSF" id="PIRSF000440">
    <property type="entry name" value="CAT"/>
    <property type="match status" value="1"/>
</dbReference>
<dbReference type="PANTHER" id="PTHR38474">
    <property type="entry name" value="SLR0299 PROTEIN"/>
    <property type="match status" value="1"/>
</dbReference>
<protein>
    <recommendedName>
        <fullName evidence="4 9">Chloramphenicol acetyltransferase</fullName>
        <ecNumber evidence="3 9">2.3.1.28</ecNumber>
    </recommendedName>
</protein>
<evidence type="ECO:0000256" key="9">
    <source>
        <dbReference type="RuleBase" id="RU000503"/>
    </source>
</evidence>
<dbReference type="AlphaFoldDB" id="A0A4Y4DQI2"/>
<comment type="function">
    <text evidence="1 9">This enzyme is an effector of chloramphenicol resistance in bacteria.</text>
</comment>
<evidence type="ECO:0000256" key="1">
    <source>
        <dbReference type="ARBA" id="ARBA00002150"/>
    </source>
</evidence>
<keyword evidence="6 9" id="KW-0046">Antibiotic resistance</keyword>
<proteinExistence type="inferred from homology"/>
<organism evidence="11 12">
    <name type="scientific">Glutamicibacter uratoxydans</name>
    <name type="common">Arthrobacter uratoxydans</name>
    <dbReference type="NCBI Taxonomy" id="43667"/>
    <lineage>
        <taxon>Bacteria</taxon>
        <taxon>Bacillati</taxon>
        <taxon>Actinomycetota</taxon>
        <taxon>Actinomycetes</taxon>
        <taxon>Micrococcales</taxon>
        <taxon>Micrococcaceae</taxon>
        <taxon>Glutamicibacter</taxon>
    </lineage>
</organism>
<dbReference type="InterPro" id="IPR001707">
    <property type="entry name" value="Cmp_AcTrfase"/>
</dbReference>
<comment type="similarity">
    <text evidence="2 10">Belongs to the chloramphenicol acetyltransferase family.</text>
</comment>
<dbReference type="SUPFAM" id="SSF52777">
    <property type="entry name" value="CoA-dependent acyltransferases"/>
    <property type="match status" value="1"/>
</dbReference>
<dbReference type="GO" id="GO:0046677">
    <property type="term" value="P:response to antibiotic"/>
    <property type="evidence" value="ECO:0007669"/>
    <property type="project" value="UniProtKB-KW"/>
</dbReference>
<evidence type="ECO:0000256" key="8">
    <source>
        <dbReference type="PIRSR" id="PIRSR000440-1"/>
    </source>
</evidence>
<comment type="catalytic activity">
    <reaction evidence="9">
        <text>chloramphenicol + acetyl-CoA = chloramphenicol 3-acetate + CoA</text>
        <dbReference type="Rhea" id="RHEA:18421"/>
        <dbReference type="ChEBI" id="CHEBI:16730"/>
        <dbReference type="ChEBI" id="CHEBI:17698"/>
        <dbReference type="ChEBI" id="CHEBI:57287"/>
        <dbReference type="ChEBI" id="CHEBI:57288"/>
        <dbReference type="EC" id="2.3.1.28"/>
    </reaction>
</comment>
<dbReference type="EC" id="2.3.1.28" evidence="3 9"/>
<evidence type="ECO:0000256" key="5">
    <source>
        <dbReference type="ARBA" id="ARBA00022679"/>
    </source>
</evidence>
<evidence type="ECO:0000256" key="7">
    <source>
        <dbReference type="ARBA" id="ARBA00023315"/>
    </source>
</evidence>
<dbReference type="GO" id="GO:0008811">
    <property type="term" value="F:chloramphenicol O-acetyltransferase activity"/>
    <property type="evidence" value="ECO:0007669"/>
    <property type="project" value="UniProtKB-EC"/>
</dbReference>
<name>A0A4Y4DQI2_GLUUR</name>
<gene>
    <name evidence="11" type="ORF">AUR04nite_11700</name>
</gene>
<sequence>MSSPTSPEAQPIDLAAWPRAEQFQHFLQASPCTYSMTLDIDVTDLVYALHDSRFKTYPTQIWLLATAVNRLPEARLTLDSEGKPAIWPVVHPVFTVFNPETESFCAVPAHYNGDFAEFHDHVAQLLQEHKSSTQFFPLGEPPANSFDISSIPWASFTGFNLNIAKDQGHLAPIITLGKYAERAGRVYLPVALQVHHAAMDGFHSARLLEYFAELCSDLTWFNAHG</sequence>
<comment type="caution">
    <text evidence="11">The sequence shown here is derived from an EMBL/GenBank/DDBJ whole genome shotgun (WGS) entry which is preliminary data.</text>
</comment>
<dbReference type="RefSeq" id="WP_141362920.1">
    <property type="nucleotide sequence ID" value="NZ_BAAAJL010000007.1"/>
</dbReference>
<evidence type="ECO:0000256" key="10">
    <source>
        <dbReference type="RuleBase" id="RU004156"/>
    </source>
</evidence>
<evidence type="ECO:0000256" key="2">
    <source>
        <dbReference type="ARBA" id="ARBA00010571"/>
    </source>
</evidence>
<dbReference type="InterPro" id="IPR018372">
    <property type="entry name" value="Chloramphenicol_AcTrfase_AS"/>
</dbReference>
<feature type="active site" description="Proton acceptor" evidence="8">
    <location>
        <position position="196"/>
    </location>
</feature>
<dbReference type="Pfam" id="PF00302">
    <property type="entry name" value="CAT"/>
    <property type="match status" value="1"/>
</dbReference>